<feature type="compositionally biased region" description="Low complexity" evidence="8">
    <location>
        <begin position="53"/>
        <end position="65"/>
    </location>
</feature>
<evidence type="ECO:0000256" key="3">
    <source>
        <dbReference type="ARBA" id="ARBA00022679"/>
    </source>
</evidence>
<evidence type="ECO:0000313" key="10">
    <source>
        <dbReference type="EnsemblPlants" id="AET4Gv20461100.3"/>
    </source>
</evidence>
<feature type="compositionally biased region" description="Basic and acidic residues" evidence="8">
    <location>
        <begin position="167"/>
        <end position="184"/>
    </location>
</feature>
<sequence>MAEEPGATSRYYCHMCSVIVRPELGVEEVKCPHCRSGFVEEMADGRRSSNAVGDRGPATGAGPDDAGARSELAVPQWPPILMDLLGVSYGLDGGDLATLARRQYRHLAFLQLLNALQEGDADADGDAPDPGLERLVLVSPADAHGGRPDAWRVDSWPRAGLAAGVPGRDRPEPARHAAGEDGGRCRIANGKGKRGRDLPGVPGRLRGWRRGQGDAVQAPLPRRVPAAVAGGEQLLPRLQVPAAHGRGHGAGRQWRRGNRRRIQWQCTPRRRGR</sequence>
<reference evidence="10" key="5">
    <citation type="journal article" date="2021" name="G3 (Bethesda)">
        <title>Aegilops tauschii genome assembly Aet v5.0 features greater sequence contiguity and improved annotation.</title>
        <authorList>
            <person name="Wang L."/>
            <person name="Zhu T."/>
            <person name="Rodriguez J.C."/>
            <person name="Deal K.R."/>
            <person name="Dubcovsky J."/>
            <person name="McGuire P.E."/>
            <person name="Lux T."/>
            <person name="Spannagl M."/>
            <person name="Mayer K.F.X."/>
            <person name="Baldrich P."/>
            <person name="Meyers B.C."/>
            <person name="Huo N."/>
            <person name="Gu Y.Q."/>
            <person name="Zhou H."/>
            <person name="Devos K.M."/>
            <person name="Bennetzen J.L."/>
            <person name="Unver T."/>
            <person name="Budak H."/>
            <person name="Gulick P.J."/>
            <person name="Galiba G."/>
            <person name="Kalapos B."/>
            <person name="Nelson D.R."/>
            <person name="Li P."/>
            <person name="You F.M."/>
            <person name="Luo M.C."/>
            <person name="Dvorak J."/>
        </authorList>
    </citation>
    <scope>NUCLEOTIDE SEQUENCE [LARGE SCALE GENOMIC DNA]</scope>
    <source>
        <strain evidence="10">cv. AL8/78</strain>
    </source>
</reference>
<reference evidence="11" key="1">
    <citation type="journal article" date="2014" name="Science">
        <title>Ancient hybridizations among the ancestral genomes of bread wheat.</title>
        <authorList>
            <consortium name="International Wheat Genome Sequencing Consortium,"/>
            <person name="Marcussen T."/>
            <person name="Sandve S.R."/>
            <person name="Heier L."/>
            <person name="Spannagl M."/>
            <person name="Pfeifer M."/>
            <person name="Jakobsen K.S."/>
            <person name="Wulff B.B."/>
            <person name="Steuernagel B."/>
            <person name="Mayer K.F."/>
            <person name="Olsen O.A."/>
        </authorList>
    </citation>
    <scope>NUCLEOTIDE SEQUENCE [LARGE SCALE GENOMIC DNA]</scope>
    <source>
        <strain evidence="11">cv. AL8/78</strain>
    </source>
</reference>
<keyword evidence="5" id="KW-0863">Zinc-finger</keyword>
<dbReference type="InterPro" id="IPR039525">
    <property type="entry name" value="RNF126-like_zinc-ribbon"/>
</dbReference>
<feature type="region of interest" description="Disordered" evidence="8">
    <location>
        <begin position="242"/>
        <end position="273"/>
    </location>
</feature>
<evidence type="ECO:0000256" key="2">
    <source>
        <dbReference type="ARBA" id="ARBA00012483"/>
    </source>
</evidence>
<evidence type="ECO:0000313" key="11">
    <source>
        <dbReference type="Proteomes" id="UP000015105"/>
    </source>
</evidence>
<protein>
    <recommendedName>
        <fullName evidence="2">RING-type E3 ubiquitin transferase</fullName>
        <ecNumber evidence="2">2.3.2.27</ecNumber>
    </recommendedName>
</protein>
<evidence type="ECO:0000256" key="1">
    <source>
        <dbReference type="ARBA" id="ARBA00000900"/>
    </source>
</evidence>
<feature type="domain" description="E3 ubiquitin-protein ligase RNF126-like zinc-ribbon" evidence="9">
    <location>
        <begin position="9"/>
        <end position="42"/>
    </location>
</feature>
<keyword evidence="7" id="KW-0862">Zinc</keyword>
<dbReference type="EC" id="2.3.2.27" evidence="2"/>
<keyword evidence="6" id="KW-0833">Ubl conjugation pathway</keyword>
<accession>A0A453I6N4</accession>
<feature type="compositionally biased region" description="Basic residues" evidence="8">
    <location>
        <begin position="245"/>
        <end position="273"/>
    </location>
</feature>
<proteinExistence type="predicted"/>
<reference evidence="10" key="3">
    <citation type="journal article" date="2017" name="Nature">
        <title>Genome sequence of the progenitor of the wheat D genome Aegilops tauschii.</title>
        <authorList>
            <person name="Luo M.C."/>
            <person name="Gu Y.Q."/>
            <person name="Puiu D."/>
            <person name="Wang H."/>
            <person name="Twardziok S.O."/>
            <person name="Deal K.R."/>
            <person name="Huo N."/>
            <person name="Zhu T."/>
            <person name="Wang L."/>
            <person name="Wang Y."/>
            <person name="McGuire P.E."/>
            <person name="Liu S."/>
            <person name="Long H."/>
            <person name="Ramasamy R.K."/>
            <person name="Rodriguez J.C."/>
            <person name="Van S.L."/>
            <person name="Yuan L."/>
            <person name="Wang Z."/>
            <person name="Xia Z."/>
            <person name="Xiao L."/>
            <person name="Anderson O.D."/>
            <person name="Ouyang S."/>
            <person name="Liang Y."/>
            <person name="Zimin A.V."/>
            <person name="Pertea G."/>
            <person name="Qi P."/>
            <person name="Bennetzen J.L."/>
            <person name="Dai X."/>
            <person name="Dawson M.W."/>
            <person name="Muller H.G."/>
            <person name="Kugler K."/>
            <person name="Rivarola-Duarte L."/>
            <person name="Spannagl M."/>
            <person name="Mayer K.F.X."/>
            <person name="Lu F.H."/>
            <person name="Bevan M.W."/>
            <person name="Leroy P."/>
            <person name="Li P."/>
            <person name="You F.M."/>
            <person name="Sun Q."/>
            <person name="Liu Z."/>
            <person name="Lyons E."/>
            <person name="Wicker T."/>
            <person name="Salzberg S.L."/>
            <person name="Devos K.M."/>
            <person name="Dvorak J."/>
        </authorList>
    </citation>
    <scope>NUCLEOTIDE SEQUENCE [LARGE SCALE GENOMIC DNA]</scope>
    <source>
        <strain evidence="10">cv. AL8/78</strain>
    </source>
</reference>
<dbReference type="GO" id="GO:0061630">
    <property type="term" value="F:ubiquitin protein ligase activity"/>
    <property type="evidence" value="ECO:0007669"/>
    <property type="project" value="UniProtKB-EC"/>
</dbReference>
<organism evidence="10 11">
    <name type="scientific">Aegilops tauschii subsp. strangulata</name>
    <name type="common">Goatgrass</name>
    <dbReference type="NCBI Taxonomy" id="200361"/>
    <lineage>
        <taxon>Eukaryota</taxon>
        <taxon>Viridiplantae</taxon>
        <taxon>Streptophyta</taxon>
        <taxon>Embryophyta</taxon>
        <taxon>Tracheophyta</taxon>
        <taxon>Spermatophyta</taxon>
        <taxon>Magnoliopsida</taxon>
        <taxon>Liliopsida</taxon>
        <taxon>Poales</taxon>
        <taxon>Poaceae</taxon>
        <taxon>BOP clade</taxon>
        <taxon>Pooideae</taxon>
        <taxon>Triticodae</taxon>
        <taxon>Triticeae</taxon>
        <taxon>Triticinae</taxon>
        <taxon>Aegilops</taxon>
    </lineage>
</organism>
<comment type="catalytic activity">
    <reaction evidence="1">
        <text>S-ubiquitinyl-[E2 ubiquitin-conjugating enzyme]-L-cysteine + [acceptor protein]-L-lysine = [E2 ubiquitin-conjugating enzyme]-L-cysteine + N(6)-ubiquitinyl-[acceptor protein]-L-lysine.</text>
        <dbReference type="EC" id="2.3.2.27"/>
    </reaction>
</comment>
<feature type="region of interest" description="Disordered" evidence="8">
    <location>
        <begin position="162"/>
        <end position="215"/>
    </location>
</feature>
<reference evidence="10" key="4">
    <citation type="submission" date="2019-03" db="UniProtKB">
        <authorList>
            <consortium name="EnsemblPlants"/>
        </authorList>
    </citation>
    <scope>IDENTIFICATION</scope>
</reference>
<evidence type="ECO:0000256" key="7">
    <source>
        <dbReference type="ARBA" id="ARBA00022833"/>
    </source>
</evidence>
<feature type="region of interest" description="Disordered" evidence="8">
    <location>
        <begin position="45"/>
        <end position="69"/>
    </location>
</feature>
<name>A0A453I6N4_AEGTS</name>
<keyword evidence="4" id="KW-0479">Metal-binding</keyword>
<reference evidence="11" key="2">
    <citation type="journal article" date="2017" name="Nat. Plants">
        <title>The Aegilops tauschii genome reveals multiple impacts of transposons.</title>
        <authorList>
            <person name="Zhao G."/>
            <person name="Zou C."/>
            <person name="Li K."/>
            <person name="Wang K."/>
            <person name="Li T."/>
            <person name="Gao L."/>
            <person name="Zhang X."/>
            <person name="Wang H."/>
            <person name="Yang Z."/>
            <person name="Liu X."/>
            <person name="Jiang W."/>
            <person name="Mao L."/>
            <person name="Kong X."/>
            <person name="Jiao Y."/>
            <person name="Jia J."/>
        </authorList>
    </citation>
    <scope>NUCLEOTIDE SEQUENCE [LARGE SCALE GENOMIC DNA]</scope>
    <source>
        <strain evidence="11">cv. AL8/78</strain>
    </source>
</reference>
<dbReference type="Pfam" id="PF14369">
    <property type="entry name" value="Zn_ribbon_19"/>
    <property type="match status" value="1"/>
</dbReference>
<dbReference type="EnsemblPlants" id="AET4Gv20461100.3">
    <property type="protein sequence ID" value="AET4Gv20461100.3"/>
    <property type="gene ID" value="AET4Gv20461100"/>
</dbReference>
<evidence type="ECO:0000259" key="9">
    <source>
        <dbReference type="Pfam" id="PF14369"/>
    </source>
</evidence>
<evidence type="ECO:0000256" key="4">
    <source>
        <dbReference type="ARBA" id="ARBA00022723"/>
    </source>
</evidence>
<dbReference type="Gramene" id="AET4Gv20461100.3">
    <property type="protein sequence ID" value="AET4Gv20461100.3"/>
    <property type="gene ID" value="AET4Gv20461100"/>
</dbReference>
<evidence type="ECO:0000256" key="6">
    <source>
        <dbReference type="ARBA" id="ARBA00022786"/>
    </source>
</evidence>
<evidence type="ECO:0000256" key="8">
    <source>
        <dbReference type="SAM" id="MobiDB-lite"/>
    </source>
</evidence>
<keyword evidence="11" id="KW-1185">Reference proteome</keyword>
<dbReference type="GO" id="GO:0008270">
    <property type="term" value="F:zinc ion binding"/>
    <property type="evidence" value="ECO:0007669"/>
    <property type="project" value="UniProtKB-KW"/>
</dbReference>
<dbReference type="AlphaFoldDB" id="A0A453I6N4"/>
<keyword evidence="3" id="KW-0808">Transferase</keyword>
<evidence type="ECO:0000256" key="5">
    <source>
        <dbReference type="ARBA" id="ARBA00022771"/>
    </source>
</evidence>
<dbReference type="Proteomes" id="UP000015105">
    <property type="component" value="Chromosome 4D"/>
</dbReference>